<dbReference type="EC" id="6.2.1.20" evidence="8"/>
<keyword evidence="8" id="KW-0436">Ligase</keyword>
<proteinExistence type="predicted"/>
<dbReference type="RefSeq" id="WP_048468108.1">
    <property type="nucleotide sequence ID" value="NZ_LABX01000465.1"/>
</dbReference>
<evidence type="ECO:0000256" key="6">
    <source>
        <dbReference type="ARBA" id="ARBA00023136"/>
    </source>
</evidence>
<sequence length="207" mass="21877">FFLSGLGGELADRYDKAFVARRLKAAEILAAAVAVLGFWLASVPILFVALVLFGIVAALFGPIKYGILPDHLARAELPAGNALIEAATFLAILTGTIAGGLAVTHGGAHAFGLLVMGFAVLCWLASLAIPKTGEAAPYLQVNRNVLRSTGGLMRDLYEDTRLWRTGLITSWFWLIGAVVLALLPALVKRTFGGDETVVTALLALFSI</sequence>
<dbReference type="PANTHER" id="PTHR43266:SF2">
    <property type="entry name" value="MAJOR FACILITATOR SUPERFAMILY (MFS) PROFILE DOMAIN-CONTAINING PROTEIN"/>
    <property type="match status" value="1"/>
</dbReference>
<keyword evidence="8" id="KW-0012">Acyltransferase</keyword>
<dbReference type="InterPro" id="IPR036259">
    <property type="entry name" value="MFS_trans_sf"/>
</dbReference>
<protein>
    <submittedName>
        <fullName evidence="8">2-acyl-glycerophospho-ethanolamine acyltransferase</fullName>
        <ecNumber evidence="8">6.2.1.20</ecNumber>
    </submittedName>
</protein>
<dbReference type="Gene3D" id="1.20.1250.20">
    <property type="entry name" value="MFS general substrate transporter like domains"/>
    <property type="match status" value="1"/>
</dbReference>
<dbReference type="AlphaFoldDB" id="A0A0J6UFK6"/>
<dbReference type="GO" id="GO:0016746">
    <property type="term" value="F:acyltransferase activity"/>
    <property type="evidence" value="ECO:0007669"/>
    <property type="project" value="UniProtKB-KW"/>
</dbReference>
<feature type="non-terminal residue" evidence="8">
    <location>
        <position position="1"/>
    </location>
</feature>
<evidence type="ECO:0000256" key="4">
    <source>
        <dbReference type="ARBA" id="ARBA00022692"/>
    </source>
</evidence>
<feature type="non-terminal residue" evidence="8">
    <location>
        <position position="207"/>
    </location>
</feature>
<comment type="subcellular location">
    <subcellularLocation>
        <location evidence="1">Cell membrane</location>
        <topology evidence="1">Multi-pass membrane protein</topology>
    </subcellularLocation>
</comment>
<dbReference type="Proteomes" id="UP000035929">
    <property type="component" value="Unassembled WGS sequence"/>
</dbReference>
<dbReference type="GO" id="GO:0005886">
    <property type="term" value="C:plasma membrane"/>
    <property type="evidence" value="ECO:0007669"/>
    <property type="project" value="UniProtKB-SubCell"/>
</dbReference>
<dbReference type="EMBL" id="LABX01000465">
    <property type="protein sequence ID" value="KMO24571.1"/>
    <property type="molecule type" value="Genomic_DNA"/>
</dbReference>
<keyword evidence="3" id="KW-1003">Cell membrane</keyword>
<keyword evidence="2" id="KW-0813">Transport</keyword>
<keyword evidence="5 7" id="KW-1133">Transmembrane helix</keyword>
<evidence type="ECO:0000313" key="9">
    <source>
        <dbReference type="Proteomes" id="UP000035929"/>
    </source>
</evidence>
<evidence type="ECO:0000256" key="3">
    <source>
        <dbReference type="ARBA" id="ARBA00022475"/>
    </source>
</evidence>
<evidence type="ECO:0000256" key="7">
    <source>
        <dbReference type="SAM" id="Phobius"/>
    </source>
</evidence>
<reference evidence="8 9" key="1">
    <citation type="submission" date="2015-03" db="EMBL/GenBank/DDBJ databases">
        <title>Genome sequencing of Methylobacterium aquaticum DSM16371 type strain.</title>
        <authorList>
            <person name="Chaudhry V."/>
            <person name="Patil P.B."/>
        </authorList>
    </citation>
    <scope>NUCLEOTIDE SEQUENCE [LARGE SCALE GENOMIC DNA]</scope>
    <source>
        <strain evidence="8 9">DSM 16371</strain>
    </source>
</reference>
<evidence type="ECO:0000256" key="1">
    <source>
        <dbReference type="ARBA" id="ARBA00004651"/>
    </source>
</evidence>
<feature type="transmembrane region" description="Helical" evidence="7">
    <location>
        <begin position="110"/>
        <end position="129"/>
    </location>
</feature>
<dbReference type="PATRIC" id="fig|270351.6.peg.5820"/>
<keyword evidence="8" id="KW-0808">Transferase</keyword>
<feature type="transmembrane region" description="Helical" evidence="7">
    <location>
        <begin position="81"/>
        <end position="103"/>
    </location>
</feature>
<gene>
    <name evidence="8" type="ORF">VP06_33375</name>
</gene>
<evidence type="ECO:0000256" key="5">
    <source>
        <dbReference type="ARBA" id="ARBA00022989"/>
    </source>
</evidence>
<dbReference type="OrthoDB" id="9803968at2"/>
<dbReference type="GO" id="GO:0022857">
    <property type="term" value="F:transmembrane transporter activity"/>
    <property type="evidence" value="ECO:0007669"/>
    <property type="project" value="InterPro"/>
</dbReference>
<dbReference type="SUPFAM" id="SSF103473">
    <property type="entry name" value="MFS general substrate transporter"/>
    <property type="match status" value="1"/>
</dbReference>
<keyword evidence="6 7" id="KW-0472">Membrane</keyword>
<dbReference type="InterPro" id="IPR011701">
    <property type="entry name" value="MFS"/>
</dbReference>
<dbReference type="GO" id="GO:0008922">
    <property type="term" value="F:long-chain fatty acid [acyl-carrier-protein] ligase activity"/>
    <property type="evidence" value="ECO:0007669"/>
    <property type="project" value="UniProtKB-EC"/>
</dbReference>
<comment type="caution">
    <text evidence="8">The sequence shown here is derived from an EMBL/GenBank/DDBJ whole genome shotgun (WGS) entry which is preliminary data.</text>
</comment>
<keyword evidence="4 7" id="KW-0812">Transmembrane</keyword>
<evidence type="ECO:0000313" key="8">
    <source>
        <dbReference type="EMBL" id="KMO24571.1"/>
    </source>
</evidence>
<name>A0A0J6UFK6_9HYPH</name>
<evidence type="ECO:0000256" key="2">
    <source>
        <dbReference type="ARBA" id="ARBA00022448"/>
    </source>
</evidence>
<feature type="transmembrane region" description="Helical" evidence="7">
    <location>
        <begin position="162"/>
        <end position="183"/>
    </location>
</feature>
<accession>A0A0J6UFK6</accession>
<feature type="transmembrane region" description="Helical" evidence="7">
    <location>
        <begin position="28"/>
        <end position="61"/>
    </location>
</feature>
<organism evidence="8 9">
    <name type="scientific">Methylobacterium aquaticum</name>
    <dbReference type="NCBI Taxonomy" id="270351"/>
    <lineage>
        <taxon>Bacteria</taxon>
        <taxon>Pseudomonadati</taxon>
        <taxon>Pseudomonadota</taxon>
        <taxon>Alphaproteobacteria</taxon>
        <taxon>Hyphomicrobiales</taxon>
        <taxon>Methylobacteriaceae</taxon>
        <taxon>Methylobacterium</taxon>
    </lineage>
</organism>
<dbReference type="PANTHER" id="PTHR43266">
    <property type="entry name" value="MACROLIDE-EFFLUX PROTEIN"/>
    <property type="match status" value="1"/>
</dbReference>
<dbReference type="Pfam" id="PF07690">
    <property type="entry name" value="MFS_1"/>
    <property type="match status" value="1"/>
</dbReference>